<dbReference type="EMBL" id="JAGIZB010000001">
    <property type="protein sequence ID" value="MBP0443399.1"/>
    <property type="molecule type" value="Genomic_DNA"/>
</dbReference>
<comment type="caution">
    <text evidence="2">The sequence shown here is derived from an EMBL/GenBank/DDBJ whole genome shotgun (WGS) entry which is preliminary data.</text>
</comment>
<organism evidence="2 3">
    <name type="scientific">Pararoseomonas baculiformis</name>
    <dbReference type="NCBI Taxonomy" id="2820812"/>
    <lineage>
        <taxon>Bacteria</taxon>
        <taxon>Pseudomonadati</taxon>
        <taxon>Pseudomonadota</taxon>
        <taxon>Alphaproteobacteria</taxon>
        <taxon>Acetobacterales</taxon>
        <taxon>Acetobacteraceae</taxon>
        <taxon>Pararoseomonas</taxon>
    </lineage>
</organism>
<reference evidence="2 3" key="1">
    <citation type="submission" date="2021-03" db="EMBL/GenBank/DDBJ databases">
        <authorList>
            <person name="So Y."/>
        </authorList>
    </citation>
    <scope>NUCLEOTIDE SEQUENCE [LARGE SCALE GENOMIC DNA]</scope>
    <source>
        <strain evidence="2 3">SSH11</strain>
    </source>
</reference>
<name>A0ABS4A8S6_9PROT</name>
<feature type="region of interest" description="Disordered" evidence="1">
    <location>
        <begin position="1"/>
        <end position="71"/>
    </location>
</feature>
<dbReference type="Proteomes" id="UP000681594">
    <property type="component" value="Unassembled WGS sequence"/>
</dbReference>
<keyword evidence="3" id="KW-1185">Reference proteome</keyword>
<feature type="compositionally biased region" description="Basic and acidic residues" evidence="1">
    <location>
        <begin position="52"/>
        <end position="71"/>
    </location>
</feature>
<proteinExistence type="predicted"/>
<dbReference type="RefSeq" id="WP_209377594.1">
    <property type="nucleotide sequence ID" value="NZ_JAGIZB010000001.1"/>
</dbReference>
<evidence type="ECO:0000256" key="1">
    <source>
        <dbReference type="SAM" id="MobiDB-lite"/>
    </source>
</evidence>
<evidence type="ECO:0000313" key="3">
    <source>
        <dbReference type="Proteomes" id="UP000681594"/>
    </source>
</evidence>
<evidence type="ECO:0000313" key="2">
    <source>
        <dbReference type="EMBL" id="MBP0443399.1"/>
    </source>
</evidence>
<sequence length="71" mass="7222">MVKGTEEKSRSGGGPGSSHQGGSHGEAHREKGKTAPGPATNSSKSQVSGGGGERDSHHTHDPELKGDRTGY</sequence>
<gene>
    <name evidence="2" type="ORF">J8J14_01285</name>
</gene>
<protein>
    <submittedName>
        <fullName evidence="2">Uncharacterized protein</fullName>
    </submittedName>
</protein>
<accession>A0ABS4A8S6</accession>
<feature type="compositionally biased region" description="Basic and acidic residues" evidence="1">
    <location>
        <begin position="1"/>
        <end position="10"/>
    </location>
</feature>